<dbReference type="Proteomes" id="UP000656042">
    <property type="component" value="Unassembled WGS sequence"/>
</dbReference>
<dbReference type="RefSeq" id="WP_189077688.1">
    <property type="nucleotide sequence ID" value="NZ_BMMX01000001.1"/>
</dbReference>
<feature type="domain" description="Carrier" evidence="1">
    <location>
        <begin position="3"/>
        <end position="76"/>
    </location>
</feature>
<evidence type="ECO:0000313" key="2">
    <source>
        <dbReference type="EMBL" id="GGK77179.1"/>
    </source>
</evidence>
<reference evidence="2" key="1">
    <citation type="journal article" date="2014" name="Int. J. Syst. Evol. Microbiol.">
        <title>Complete genome sequence of Corynebacterium casei LMG S-19264T (=DSM 44701T), isolated from a smear-ripened cheese.</title>
        <authorList>
            <consortium name="US DOE Joint Genome Institute (JGI-PGF)"/>
            <person name="Walter F."/>
            <person name="Albersmeier A."/>
            <person name="Kalinowski J."/>
            <person name="Ruckert C."/>
        </authorList>
    </citation>
    <scope>NUCLEOTIDE SEQUENCE</scope>
    <source>
        <strain evidence="2">CGMCC 4.7299</strain>
    </source>
</reference>
<evidence type="ECO:0000259" key="1">
    <source>
        <dbReference type="PROSITE" id="PS50075"/>
    </source>
</evidence>
<protein>
    <recommendedName>
        <fullName evidence="1">Carrier domain-containing protein</fullName>
    </recommendedName>
</protein>
<reference evidence="2" key="2">
    <citation type="submission" date="2020-09" db="EMBL/GenBank/DDBJ databases">
        <authorList>
            <person name="Sun Q."/>
            <person name="Zhou Y."/>
        </authorList>
    </citation>
    <scope>NUCLEOTIDE SEQUENCE</scope>
    <source>
        <strain evidence="2">CGMCC 4.7299</strain>
    </source>
</reference>
<name>A0A8J3BWI1_9ACTN</name>
<dbReference type="AlphaFoldDB" id="A0A8J3BWI1"/>
<dbReference type="Gene3D" id="1.10.1200.10">
    <property type="entry name" value="ACP-like"/>
    <property type="match status" value="1"/>
</dbReference>
<organism evidence="2 3">
    <name type="scientific">Mangrovihabitans endophyticus</name>
    <dbReference type="NCBI Taxonomy" id="1751298"/>
    <lineage>
        <taxon>Bacteria</taxon>
        <taxon>Bacillati</taxon>
        <taxon>Actinomycetota</taxon>
        <taxon>Actinomycetes</taxon>
        <taxon>Micromonosporales</taxon>
        <taxon>Micromonosporaceae</taxon>
        <taxon>Mangrovihabitans</taxon>
    </lineage>
</organism>
<sequence>MTDSFTDRLRRDVAEILGEDADSLSDDENLVDRGLDSIRILTLSTRWRESGVDTGFLDLADEPTIAAWSTLASEDHHR</sequence>
<proteinExistence type="predicted"/>
<dbReference type="InterPro" id="IPR036736">
    <property type="entry name" value="ACP-like_sf"/>
</dbReference>
<evidence type="ECO:0000313" key="3">
    <source>
        <dbReference type="Proteomes" id="UP000656042"/>
    </source>
</evidence>
<dbReference type="SUPFAM" id="SSF47336">
    <property type="entry name" value="ACP-like"/>
    <property type="match status" value="1"/>
</dbReference>
<dbReference type="EMBL" id="BMMX01000001">
    <property type="protein sequence ID" value="GGK77179.1"/>
    <property type="molecule type" value="Genomic_DNA"/>
</dbReference>
<comment type="caution">
    <text evidence="2">The sequence shown here is derived from an EMBL/GenBank/DDBJ whole genome shotgun (WGS) entry which is preliminary data.</text>
</comment>
<keyword evidence="3" id="KW-1185">Reference proteome</keyword>
<dbReference type="Pfam" id="PF00550">
    <property type="entry name" value="PP-binding"/>
    <property type="match status" value="1"/>
</dbReference>
<dbReference type="PROSITE" id="PS50075">
    <property type="entry name" value="CARRIER"/>
    <property type="match status" value="1"/>
</dbReference>
<dbReference type="InterPro" id="IPR009081">
    <property type="entry name" value="PP-bd_ACP"/>
</dbReference>
<gene>
    <name evidence="2" type="ORF">GCM10012284_08980</name>
</gene>
<accession>A0A8J3BWI1</accession>